<keyword evidence="4" id="KW-0804">Transcription</keyword>
<dbReference type="Proteomes" id="UP001157160">
    <property type="component" value="Unassembled WGS sequence"/>
</dbReference>
<gene>
    <name evidence="6" type="ORF">GCM10025874_11430</name>
</gene>
<keyword evidence="2" id="KW-0805">Transcription regulation</keyword>
<dbReference type="InterPro" id="IPR005119">
    <property type="entry name" value="LysR_subst-bd"/>
</dbReference>
<dbReference type="Gene3D" id="1.10.10.10">
    <property type="entry name" value="Winged helix-like DNA-binding domain superfamily/Winged helix DNA-binding domain"/>
    <property type="match status" value="1"/>
</dbReference>
<reference evidence="6 7" key="1">
    <citation type="journal article" date="2014" name="Int. J. Syst. Evol. Microbiol.">
        <title>Complete genome sequence of Corynebacterium casei LMG S-19264T (=DSM 44701T), isolated from a smear-ripened cheese.</title>
        <authorList>
            <consortium name="US DOE Joint Genome Institute (JGI-PGF)"/>
            <person name="Walter F."/>
            <person name="Albersmeier A."/>
            <person name="Kalinowski J."/>
            <person name="Ruckert C."/>
        </authorList>
    </citation>
    <scope>NUCLEOTIDE SEQUENCE [LARGE SCALE GENOMIC DNA]</scope>
    <source>
        <strain evidence="6 7">NBRC 112289</strain>
    </source>
</reference>
<organism evidence="6 7">
    <name type="scientific">Arenivirga flava</name>
    <dbReference type="NCBI Taxonomy" id="1930060"/>
    <lineage>
        <taxon>Bacteria</taxon>
        <taxon>Bacillati</taxon>
        <taxon>Actinomycetota</taxon>
        <taxon>Actinomycetes</taxon>
        <taxon>Micrococcales</taxon>
        <taxon>Microbacteriaceae</taxon>
        <taxon>Arenivirga</taxon>
    </lineage>
</organism>
<evidence type="ECO:0000259" key="5">
    <source>
        <dbReference type="PROSITE" id="PS50931"/>
    </source>
</evidence>
<dbReference type="SUPFAM" id="SSF53850">
    <property type="entry name" value="Periplasmic binding protein-like II"/>
    <property type="match status" value="1"/>
</dbReference>
<dbReference type="PROSITE" id="PS50931">
    <property type="entry name" value="HTH_LYSR"/>
    <property type="match status" value="1"/>
</dbReference>
<dbReference type="SUPFAM" id="SSF46785">
    <property type="entry name" value="Winged helix' DNA-binding domain"/>
    <property type="match status" value="1"/>
</dbReference>
<accession>A0AA37UJ50</accession>
<dbReference type="GO" id="GO:0003677">
    <property type="term" value="F:DNA binding"/>
    <property type="evidence" value="ECO:0007669"/>
    <property type="project" value="UniProtKB-KW"/>
</dbReference>
<feature type="domain" description="HTH lysR-type" evidence="5">
    <location>
        <begin position="3"/>
        <end position="60"/>
    </location>
</feature>
<dbReference type="InterPro" id="IPR036390">
    <property type="entry name" value="WH_DNA-bd_sf"/>
</dbReference>
<protein>
    <submittedName>
        <fullName evidence="6">LysR family transcriptional regulator</fullName>
    </submittedName>
</protein>
<evidence type="ECO:0000256" key="3">
    <source>
        <dbReference type="ARBA" id="ARBA00023125"/>
    </source>
</evidence>
<evidence type="ECO:0000256" key="4">
    <source>
        <dbReference type="ARBA" id="ARBA00023163"/>
    </source>
</evidence>
<keyword evidence="7" id="KW-1185">Reference proteome</keyword>
<evidence type="ECO:0000256" key="1">
    <source>
        <dbReference type="ARBA" id="ARBA00009437"/>
    </source>
</evidence>
<dbReference type="EMBL" id="BSUL01000001">
    <property type="protein sequence ID" value="GMA27890.1"/>
    <property type="molecule type" value="Genomic_DNA"/>
</dbReference>
<dbReference type="PRINTS" id="PR00039">
    <property type="entry name" value="HTHLYSR"/>
</dbReference>
<dbReference type="GO" id="GO:0032993">
    <property type="term" value="C:protein-DNA complex"/>
    <property type="evidence" value="ECO:0007669"/>
    <property type="project" value="TreeGrafter"/>
</dbReference>
<evidence type="ECO:0000313" key="6">
    <source>
        <dbReference type="EMBL" id="GMA27890.1"/>
    </source>
</evidence>
<name>A0AA37UJ50_9MICO</name>
<sequence length="296" mass="31809">MTISLDQLAGFVAVAEEGHFGRAAERLRMTQPPLSRQVQKLEREVGAALLDRTSRGASLTPAGVALLAEARRLLALAEAAPRSARRVAEGRAGRLAVGFTATAALSVLGRVLAEADAVLPDVVVELGEHVSATQLDRLRDGRLDLGLLREAPVDGEFRTRVVHRERFVAALPVRHPLAASAREVRVADLADADMISYDPTAARYFDELSAAVLRGVRPRSVQRVAQVHSMLALVAAGRGIALVPESIGALHWDGVTLRPVDGWPDPVVVLRAVWREDGTNPVVARALDALSTLRER</sequence>
<dbReference type="Pfam" id="PF03466">
    <property type="entry name" value="LysR_substrate"/>
    <property type="match status" value="1"/>
</dbReference>
<evidence type="ECO:0000313" key="7">
    <source>
        <dbReference type="Proteomes" id="UP001157160"/>
    </source>
</evidence>
<proteinExistence type="inferred from homology"/>
<dbReference type="InterPro" id="IPR036388">
    <property type="entry name" value="WH-like_DNA-bd_sf"/>
</dbReference>
<evidence type="ECO:0000256" key="2">
    <source>
        <dbReference type="ARBA" id="ARBA00023015"/>
    </source>
</evidence>
<dbReference type="PANTHER" id="PTHR30346:SF0">
    <property type="entry name" value="HCA OPERON TRANSCRIPTIONAL ACTIVATOR HCAR"/>
    <property type="match status" value="1"/>
</dbReference>
<keyword evidence="3" id="KW-0238">DNA-binding</keyword>
<dbReference type="GO" id="GO:0003700">
    <property type="term" value="F:DNA-binding transcription factor activity"/>
    <property type="evidence" value="ECO:0007669"/>
    <property type="project" value="InterPro"/>
</dbReference>
<dbReference type="PANTHER" id="PTHR30346">
    <property type="entry name" value="TRANSCRIPTIONAL DUAL REGULATOR HCAR-RELATED"/>
    <property type="match status" value="1"/>
</dbReference>
<comment type="similarity">
    <text evidence="1">Belongs to the LysR transcriptional regulatory family.</text>
</comment>
<dbReference type="FunFam" id="1.10.10.10:FF:000001">
    <property type="entry name" value="LysR family transcriptional regulator"/>
    <property type="match status" value="1"/>
</dbReference>
<dbReference type="Pfam" id="PF00126">
    <property type="entry name" value="HTH_1"/>
    <property type="match status" value="1"/>
</dbReference>
<dbReference type="InterPro" id="IPR000847">
    <property type="entry name" value="LysR_HTH_N"/>
</dbReference>
<dbReference type="AlphaFoldDB" id="A0AA37UJ50"/>
<dbReference type="RefSeq" id="WP_284230864.1">
    <property type="nucleotide sequence ID" value="NZ_BSUL01000001.1"/>
</dbReference>
<dbReference type="Gene3D" id="3.40.190.10">
    <property type="entry name" value="Periplasmic binding protein-like II"/>
    <property type="match status" value="2"/>
</dbReference>
<comment type="caution">
    <text evidence="6">The sequence shown here is derived from an EMBL/GenBank/DDBJ whole genome shotgun (WGS) entry which is preliminary data.</text>
</comment>